<dbReference type="PANTHER" id="PTHR30055">
    <property type="entry name" value="HTH-TYPE TRANSCRIPTIONAL REGULATOR RUTR"/>
    <property type="match status" value="1"/>
</dbReference>
<dbReference type="Gene3D" id="1.10.10.60">
    <property type="entry name" value="Homeodomain-like"/>
    <property type="match status" value="1"/>
</dbReference>
<dbReference type="Proteomes" id="UP000199400">
    <property type="component" value="Unassembled WGS sequence"/>
</dbReference>
<dbReference type="InterPro" id="IPR009057">
    <property type="entry name" value="Homeodomain-like_sf"/>
</dbReference>
<dbReference type="PROSITE" id="PS50977">
    <property type="entry name" value="HTH_TETR_2"/>
    <property type="match status" value="1"/>
</dbReference>
<organism evidence="6 7">
    <name type="scientific">Nannocystis exedens</name>
    <dbReference type="NCBI Taxonomy" id="54"/>
    <lineage>
        <taxon>Bacteria</taxon>
        <taxon>Pseudomonadati</taxon>
        <taxon>Myxococcota</taxon>
        <taxon>Polyangia</taxon>
        <taxon>Nannocystales</taxon>
        <taxon>Nannocystaceae</taxon>
        <taxon>Nannocystis</taxon>
    </lineage>
</organism>
<dbReference type="PANTHER" id="PTHR30055:SF146">
    <property type="entry name" value="HTH-TYPE TRANSCRIPTIONAL DUAL REGULATOR CECR"/>
    <property type="match status" value="1"/>
</dbReference>
<evidence type="ECO:0000256" key="3">
    <source>
        <dbReference type="ARBA" id="ARBA00023163"/>
    </source>
</evidence>
<gene>
    <name evidence="6" type="ORF">SAMN02745121_01043</name>
</gene>
<feature type="domain" description="HTH tetR-type" evidence="5">
    <location>
        <begin position="16"/>
        <end position="76"/>
    </location>
</feature>
<keyword evidence="7" id="KW-1185">Reference proteome</keyword>
<protein>
    <submittedName>
        <fullName evidence="6">Transcriptional regulator, TetR family</fullName>
    </submittedName>
</protein>
<dbReference type="Pfam" id="PF14246">
    <property type="entry name" value="TetR_C_7"/>
    <property type="match status" value="1"/>
</dbReference>
<dbReference type="GO" id="GO:0000976">
    <property type="term" value="F:transcription cis-regulatory region binding"/>
    <property type="evidence" value="ECO:0007669"/>
    <property type="project" value="TreeGrafter"/>
</dbReference>
<keyword evidence="1" id="KW-0805">Transcription regulation</keyword>
<name>A0A1I1U8D9_9BACT</name>
<keyword evidence="2 4" id="KW-0238">DNA-binding</keyword>
<dbReference type="EMBL" id="FOMX01000003">
    <property type="protein sequence ID" value="SFD66954.1"/>
    <property type="molecule type" value="Genomic_DNA"/>
</dbReference>
<dbReference type="Gene3D" id="1.10.357.10">
    <property type="entry name" value="Tetracycline Repressor, domain 2"/>
    <property type="match status" value="1"/>
</dbReference>
<dbReference type="SUPFAM" id="SSF46689">
    <property type="entry name" value="Homeodomain-like"/>
    <property type="match status" value="1"/>
</dbReference>
<evidence type="ECO:0000313" key="7">
    <source>
        <dbReference type="Proteomes" id="UP000199400"/>
    </source>
</evidence>
<dbReference type="AlphaFoldDB" id="A0A1I1U8D9"/>
<reference evidence="7" key="1">
    <citation type="submission" date="2016-10" db="EMBL/GenBank/DDBJ databases">
        <authorList>
            <person name="Varghese N."/>
            <person name="Submissions S."/>
        </authorList>
    </citation>
    <scope>NUCLEOTIDE SEQUENCE [LARGE SCALE GENOMIC DNA]</scope>
    <source>
        <strain evidence="7">ATCC 25963</strain>
    </source>
</reference>
<dbReference type="InterPro" id="IPR039536">
    <property type="entry name" value="TetR_C_Proteobacteria"/>
</dbReference>
<dbReference type="InterPro" id="IPR023772">
    <property type="entry name" value="DNA-bd_HTH_TetR-type_CS"/>
</dbReference>
<dbReference type="FunFam" id="1.10.10.60:FF:000141">
    <property type="entry name" value="TetR family transcriptional regulator"/>
    <property type="match status" value="1"/>
</dbReference>
<evidence type="ECO:0000256" key="4">
    <source>
        <dbReference type="PROSITE-ProRule" id="PRU00335"/>
    </source>
</evidence>
<sequence>MTHPDKPARPCGLEHSPKRRQILAGAREVFGEMGFERASVDQVAARAGVSKATVYNHFLDKKTLFVACFSEEADELRDALRCKLLRSEPDGEIGPALQAVGEHLVSLVLAPAIVALYRNTAAEIDRFPELGALLYERGPAAMHAAMAEYLRRWHDIGALDLPDVYAAGVQFFLLCKGDLAVRSQFGVLPDPLEPAIVATVQRAVHVFLAAYGTARAQPAEPTS</sequence>
<dbReference type="STRING" id="54.SAMN02745121_01043"/>
<dbReference type="Pfam" id="PF00440">
    <property type="entry name" value="TetR_N"/>
    <property type="match status" value="1"/>
</dbReference>
<evidence type="ECO:0000256" key="2">
    <source>
        <dbReference type="ARBA" id="ARBA00023125"/>
    </source>
</evidence>
<dbReference type="PRINTS" id="PR00455">
    <property type="entry name" value="HTHTETR"/>
</dbReference>
<dbReference type="GO" id="GO:0003700">
    <property type="term" value="F:DNA-binding transcription factor activity"/>
    <property type="evidence" value="ECO:0007669"/>
    <property type="project" value="TreeGrafter"/>
</dbReference>
<keyword evidence="3" id="KW-0804">Transcription</keyword>
<evidence type="ECO:0000256" key="1">
    <source>
        <dbReference type="ARBA" id="ARBA00023015"/>
    </source>
</evidence>
<accession>A0A1I1U8D9</accession>
<dbReference type="RefSeq" id="WP_100792765.1">
    <property type="nucleotide sequence ID" value="NZ_FOMX01000003.1"/>
</dbReference>
<proteinExistence type="predicted"/>
<feature type="DNA-binding region" description="H-T-H motif" evidence="4">
    <location>
        <begin position="39"/>
        <end position="58"/>
    </location>
</feature>
<dbReference type="InterPro" id="IPR001647">
    <property type="entry name" value="HTH_TetR"/>
</dbReference>
<dbReference type="PROSITE" id="PS01081">
    <property type="entry name" value="HTH_TETR_1"/>
    <property type="match status" value="1"/>
</dbReference>
<dbReference type="InterPro" id="IPR050109">
    <property type="entry name" value="HTH-type_TetR-like_transc_reg"/>
</dbReference>
<evidence type="ECO:0000313" key="6">
    <source>
        <dbReference type="EMBL" id="SFD66954.1"/>
    </source>
</evidence>
<evidence type="ECO:0000259" key="5">
    <source>
        <dbReference type="PROSITE" id="PS50977"/>
    </source>
</evidence>